<dbReference type="PANTHER" id="PTHR31088">
    <property type="entry name" value="MEMBRANE-ASSOCIATED PROTEIN VIPP1, CHLOROPLASTIC"/>
    <property type="match status" value="1"/>
</dbReference>
<dbReference type="InterPro" id="IPR007157">
    <property type="entry name" value="PspA_VIPP1"/>
</dbReference>
<dbReference type="Proteomes" id="UP000253594">
    <property type="component" value="Unassembled WGS sequence"/>
</dbReference>
<proteinExistence type="inferred from homology"/>
<accession>A0A367M461</accession>
<comment type="caution">
    <text evidence="3">The sequence shown here is derived from an EMBL/GenBank/DDBJ whole genome shotgun (WGS) entry which is preliminary data.</text>
</comment>
<evidence type="ECO:0000313" key="4">
    <source>
        <dbReference type="Proteomes" id="UP000253594"/>
    </source>
</evidence>
<dbReference type="Gene3D" id="1.20.5.340">
    <property type="match status" value="1"/>
</dbReference>
<evidence type="ECO:0000256" key="2">
    <source>
        <dbReference type="SAM" id="Coils"/>
    </source>
</evidence>
<evidence type="ECO:0000256" key="1">
    <source>
        <dbReference type="ARBA" id="ARBA00043985"/>
    </source>
</evidence>
<dbReference type="EMBL" id="QORE01001042">
    <property type="protein sequence ID" value="RCI72214.1"/>
    <property type="molecule type" value="Genomic_DNA"/>
</dbReference>
<keyword evidence="2" id="KW-0175">Coiled coil</keyword>
<protein>
    <submittedName>
        <fullName evidence="3">PspA/IM30 family protein</fullName>
    </submittedName>
</protein>
<gene>
    <name evidence="3" type="ORF">DT376_24965</name>
</gene>
<comment type="similarity">
    <text evidence="1">Belongs to the PspA/Vipp/IM30 family.</text>
</comment>
<feature type="coiled-coil region" evidence="2">
    <location>
        <begin position="78"/>
        <end position="151"/>
    </location>
</feature>
<dbReference type="PANTHER" id="PTHR31088:SF9">
    <property type="entry name" value="PHAGE SHOCK PROTEIN A"/>
    <property type="match status" value="1"/>
</dbReference>
<sequence>MTVWSKLLSALRGGANEVGEAIVDSQALRILDQEIRDADVELRKSREALASIMARHRLAQERVEKGAAQVAEYEQYAIKALEAGNEELAREVAEKIATLENQLEGERAQVAEFAASVAQLRKSVSQAEGNIRQLKQQVETVKATASVQNAQMAGAQL</sequence>
<feature type="non-terminal residue" evidence="3">
    <location>
        <position position="157"/>
    </location>
</feature>
<organism evidence="3 4">
    <name type="scientific">Pseudomonas aeruginosa</name>
    <dbReference type="NCBI Taxonomy" id="287"/>
    <lineage>
        <taxon>Bacteria</taxon>
        <taxon>Pseudomonadati</taxon>
        <taxon>Pseudomonadota</taxon>
        <taxon>Gammaproteobacteria</taxon>
        <taxon>Pseudomonadales</taxon>
        <taxon>Pseudomonadaceae</taxon>
        <taxon>Pseudomonas</taxon>
    </lineage>
</organism>
<dbReference type="AlphaFoldDB" id="A0A367M461"/>
<dbReference type="Pfam" id="PF04012">
    <property type="entry name" value="PspA_IM30"/>
    <property type="match status" value="1"/>
</dbReference>
<reference evidence="3 4" key="1">
    <citation type="submission" date="2018-07" db="EMBL/GenBank/DDBJ databases">
        <title>Mechanisms of high-level aminoglycoside resistance among Gram-negative pathogens in Brazil.</title>
        <authorList>
            <person name="Ballaben A.S."/>
            <person name="Darini A.L.C."/>
            <person name="Doi Y."/>
        </authorList>
    </citation>
    <scope>NUCLEOTIDE SEQUENCE [LARGE SCALE GENOMIC DNA]</scope>
    <source>
        <strain evidence="3 4">B2-305</strain>
    </source>
</reference>
<name>A0A367M461_PSEAI</name>
<evidence type="ECO:0000313" key="3">
    <source>
        <dbReference type="EMBL" id="RCI72214.1"/>
    </source>
</evidence>